<feature type="compositionally biased region" description="Polar residues" evidence="1">
    <location>
        <begin position="74"/>
        <end position="87"/>
    </location>
</feature>
<comment type="caution">
    <text evidence="2">The sequence shown here is derived from an EMBL/GenBank/DDBJ whole genome shotgun (WGS) entry which is preliminary data.</text>
</comment>
<name>A0A175JIT2_ENTHI</name>
<dbReference type="Pfam" id="PF10152">
    <property type="entry name" value="CCDC53"/>
    <property type="match status" value="1"/>
</dbReference>
<gene>
    <name evidence="2" type="ORF">CL6EHI_c00061</name>
</gene>
<proteinExistence type="predicted"/>
<dbReference type="GO" id="GO:0071203">
    <property type="term" value="C:WASH complex"/>
    <property type="evidence" value="ECO:0007669"/>
    <property type="project" value="InterPro"/>
</dbReference>
<feature type="region of interest" description="Disordered" evidence="1">
    <location>
        <begin position="74"/>
        <end position="112"/>
    </location>
</feature>
<dbReference type="EMBL" id="BDEQ01000001">
    <property type="protein sequence ID" value="GAT93465.1"/>
    <property type="molecule type" value="Genomic_DNA"/>
</dbReference>
<protein>
    <submittedName>
        <fullName evidence="2">Similar to invapore x</fullName>
    </submittedName>
</protein>
<evidence type="ECO:0000256" key="1">
    <source>
        <dbReference type="SAM" id="MobiDB-lite"/>
    </source>
</evidence>
<reference evidence="2 3" key="1">
    <citation type="submission" date="2016-05" db="EMBL/GenBank/DDBJ databases">
        <title>First whole genome sequencing of Entamoeba histolytica HM1:IMSS-clone-6.</title>
        <authorList>
            <person name="Mukherjee Avik.K."/>
            <person name="Izumyama S."/>
            <person name="Nakada-Tsukui K."/>
            <person name="Nozaki T."/>
        </authorList>
    </citation>
    <scope>NUCLEOTIDE SEQUENCE [LARGE SCALE GENOMIC DNA]</scope>
    <source>
        <strain evidence="2 3">HM1:IMSS clone 6</strain>
    </source>
</reference>
<dbReference type="AlphaFoldDB" id="A0A175JIT2"/>
<organism evidence="2 3">
    <name type="scientific">Entamoeba histolytica</name>
    <dbReference type="NCBI Taxonomy" id="5759"/>
    <lineage>
        <taxon>Eukaryota</taxon>
        <taxon>Amoebozoa</taxon>
        <taxon>Evosea</taxon>
        <taxon>Archamoebae</taxon>
        <taxon>Mastigamoebida</taxon>
        <taxon>Entamoebidae</taxon>
        <taxon>Entamoeba</taxon>
    </lineage>
</organism>
<feature type="region of interest" description="Disordered" evidence="1">
    <location>
        <begin position="1"/>
        <end position="21"/>
    </location>
</feature>
<dbReference type="InterPro" id="IPR019309">
    <property type="entry name" value="WASHC3"/>
</dbReference>
<evidence type="ECO:0000313" key="3">
    <source>
        <dbReference type="Proteomes" id="UP000078387"/>
    </source>
</evidence>
<accession>A0A175JIT2</accession>
<evidence type="ECO:0000313" key="2">
    <source>
        <dbReference type="EMBL" id="GAT93465.1"/>
    </source>
</evidence>
<dbReference type="Proteomes" id="UP000078387">
    <property type="component" value="Unassembled WGS sequence"/>
</dbReference>
<sequence length="112" mass="12202">MDSSFSDLNSNNKTPHIDSNNTTLAVNCFNYETLDFLNHVLDYSNSFLINSTLALDNIENTLSLLEMKLNSIETSECTNDPSSTPVQPNEPATIPPIVSLDSIPPPPPPPAL</sequence>
<feature type="compositionally biased region" description="Pro residues" evidence="1">
    <location>
        <begin position="103"/>
        <end position="112"/>
    </location>
</feature>